<dbReference type="EMBL" id="FZOQ01000017">
    <property type="protein sequence ID" value="SNS92052.1"/>
    <property type="molecule type" value="Genomic_DNA"/>
</dbReference>
<evidence type="ECO:0000313" key="2">
    <source>
        <dbReference type="Proteomes" id="UP000198432"/>
    </source>
</evidence>
<sequence length="259" mass="29399">MSKAFRAQYKREISERLRKFGEELYKKGVIRDKKPYEEASNQCLKGPVPSVKGVNIDYANSWGYTLNTVMFTMGQANQPREIKPSDSSVDTIAINAVVIGNYTEDAVVTDPLSYLEFNIITSGKDANKKKMVSSWHLDRDLGNSINTNEMHPLYHFQYGGRNLHLPSGNFEYGSHLVLGTPRIMHFPLDAILGVDFVLSNFFGRKREGLCKMPTYTSPVVEAQKHLWRPYAYALANHWSASFNPNSCSWQSNTVCPQYL</sequence>
<organism evidence="1 2">
    <name type="scientific">Pontibacter ummariensis</name>
    <dbReference type="NCBI Taxonomy" id="1610492"/>
    <lineage>
        <taxon>Bacteria</taxon>
        <taxon>Pseudomonadati</taxon>
        <taxon>Bacteroidota</taxon>
        <taxon>Cytophagia</taxon>
        <taxon>Cytophagales</taxon>
        <taxon>Hymenobacteraceae</taxon>
        <taxon>Pontibacter</taxon>
    </lineage>
</organism>
<name>A0A239IF47_9BACT</name>
<dbReference type="AlphaFoldDB" id="A0A239IF47"/>
<dbReference type="OrthoDB" id="8481528at2"/>
<gene>
    <name evidence="1" type="ORF">SAMN06296052_11718</name>
</gene>
<keyword evidence="2" id="KW-1185">Reference proteome</keyword>
<accession>A0A239IF47</accession>
<dbReference type="Proteomes" id="UP000198432">
    <property type="component" value="Unassembled WGS sequence"/>
</dbReference>
<protein>
    <submittedName>
        <fullName evidence="1">Uncharacterized protein</fullName>
    </submittedName>
</protein>
<reference evidence="2" key="1">
    <citation type="submission" date="2017-06" db="EMBL/GenBank/DDBJ databases">
        <authorList>
            <person name="Varghese N."/>
            <person name="Submissions S."/>
        </authorList>
    </citation>
    <scope>NUCLEOTIDE SEQUENCE [LARGE SCALE GENOMIC DNA]</scope>
    <source>
        <strain evidence="2">NKM1</strain>
    </source>
</reference>
<dbReference type="RefSeq" id="WP_089320470.1">
    <property type="nucleotide sequence ID" value="NZ_FZOQ01000017.1"/>
</dbReference>
<evidence type="ECO:0000313" key="1">
    <source>
        <dbReference type="EMBL" id="SNS92052.1"/>
    </source>
</evidence>
<proteinExistence type="predicted"/>